<dbReference type="InterPro" id="IPR037120">
    <property type="entry name" value="Haem_peroxidase_sf_animal"/>
</dbReference>
<gene>
    <name evidence="5" type="ORF">Pla133_11640</name>
</gene>
<dbReference type="GO" id="GO:0006979">
    <property type="term" value="P:response to oxidative stress"/>
    <property type="evidence" value="ECO:0007669"/>
    <property type="project" value="InterPro"/>
</dbReference>
<feature type="compositionally biased region" description="Basic and acidic residues" evidence="4">
    <location>
        <begin position="34"/>
        <end position="45"/>
    </location>
</feature>
<evidence type="ECO:0000256" key="1">
    <source>
        <dbReference type="ARBA" id="ARBA00004613"/>
    </source>
</evidence>
<dbReference type="EMBL" id="CP036287">
    <property type="protein sequence ID" value="QDU66098.1"/>
    <property type="molecule type" value="Genomic_DNA"/>
</dbReference>
<evidence type="ECO:0000256" key="3">
    <source>
        <dbReference type="ARBA" id="ARBA00023180"/>
    </source>
</evidence>
<dbReference type="InterPro" id="IPR019791">
    <property type="entry name" value="Haem_peroxidase_animal"/>
</dbReference>
<dbReference type="PRINTS" id="PR00457">
    <property type="entry name" value="ANPEROXIDASE"/>
</dbReference>
<keyword evidence="5" id="KW-0575">Peroxidase</keyword>
<dbReference type="RefSeq" id="WP_145063345.1">
    <property type="nucleotide sequence ID" value="NZ_CP036287.1"/>
</dbReference>
<dbReference type="CDD" id="cd09822">
    <property type="entry name" value="peroxinectin_like_bacterial"/>
    <property type="match status" value="1"/>
</dbReference>
<evidence type="ECO:0000256" key="4">
    <source>
        <dbReference type="SAM" id="MobiDB-lite"/>
    </source>
</evidence>
<dbReference type="Gene3D" id="1.10.640.10">
    <property type="entry name" value="Haem peroxidase domain superfamily, animal type"/>
    <property type="match status" value="1"/>
</dbReference>
<dbReference type="PANTHER" id="PTHR11475">
    <property type="entry name" value="OXIDASE/PEROXIDASE"/>
    <property type="match status" value="1"/>
</dbReference>
<sequence>MRFHFELIAALVGAGTLALSSDAAAGQRTQGPAPDDRSPVQRGDRVPPAVPEVLDASGQAARFPLEFRAIDGVGNSGQPRWGASGAHLARLAPPDYADGASSPAGADRPSARLISNLVCAQGSADRPNDQGLSDFVWQWGQFLDHDLTETPVTDPGEPFEIEVPAGDPWFDPDGTGAVTIPLDRSAYRLVEGVREQLNNITAAIDGSQVYGSDAGRARALRTLDGTGRLATSSGDLLPFNSLGLDNAPTSAAPSFFLAGDIRANEQVGLTAMHTLFVREHNRVATLVGTRLPFLTGDQRYQFARAIVAAELQAVTYGEFLPRLLGADALPPYAGYRPDVDPTVTNVFATAAYRVGHTMLSDRILRLDADGLEHPAGHLPLAKAFFAPREVATHGIEPVLRGLAAQRAQQVDVMVIDSVRNFLFGPPGAGGFDLASLNIQRGRDHGLPSYNGIRRALGLAPATSFGEVCIDPVVVARLEAAYGDVERLDAWVGLLAEPHLPGAFVGETLAQVLRDQFTRLRDGDRFWYESYLPSYLADEISGVTLAQIIRLNTDIGDELPDDVFAPFAATAKSTGARGLNRGAKLLFPD</sequence>
<dbReference type="PANTHER" id="PTHR11475:SF4">
    <property type="entry name" value="CHORION PEROXIDASE"/>
    <property type="match status" value="1"/>
</dbReference>
<evidence type="ECO:0000313" key="6">
    <source>
        <dbReference type="Proteomes" id="UP000316921"/>
    </source>
</evidence>
<reference evidence="5 6" key="1">
    <citation type="submission" date="2019-02" db="EMBL/GenBank/DDBJ databases">
        <title>Deep-cultivation of Planctomycetes and their phenomic and genomic characterization uncovers novel biology.</title>
        <authorList>
            <person name="Wiegand S."/>
            <person name="Jogler M."/>
            <person name="Boedeker C."/>
            <person name="Pinto D."/>
            <person name="Vollmers J."/>
            <person name="Rivas-Marin E."/>
            <person name="Kohn T."/>
            <person name="Peeters S.H."/>
            <person name="Heuer A."/>
            <person name="Rast P."/>
            <person name="Oberbeckmann S."/>
            <person name="Bunk B."/>
            <person name="Jeske O."/>
            <person name="Meyerdierks A."/>
            <person name="Storesund J.E."/>
            <person name="Kallscheuer N."/>
            <person name="Luecker S."/>
            <person name="Lage O.M."/>
            <person name="Pohl T."/>
            <person name="Merkel B.J."/>
            <person name="Hornburger P."/>
            <person name="Mueller R.-W."/>
            <person name="Bruemmer F."/>
            <person name="Labrenz M."/>
            <person name="Spormann A.M."/>
            <person name="Op den Camp H."/>
            <person name="Overmann J."/>
            <person name="Amann R."/>
            <person name="Jetten M.S.M."/>
            <person name="Mascher T."/>
            <person name="Medema M.H."/>
            <person name="Devos D.P."/>
            <person name="Kaster A.-K."/>
            <person name="Ovreas L."/>
            <person name="Rohde M."/>
            <person name="Galperin M.Y."/>
            <person name="Jogler C."/>
        </authorList>
    </citation>
    <scope>NUCLEOTIDE SEQUENCE [LARGE SCALE GENOMIC DNA]</scope>
    <source>
        <strain evidence="5 6">Pla133</strain>
    </source>
</reference>
<dbReference type="Pfam" id="PF03098">
    <property type="entry name" value="An_peroxidase"/>
    <property type="match status" value="1"/>
</dbReference>
<dbReference type="PROSITE" id="PS50292">
    <property type="entry name" value="PEROXIDASE_3"/>
    <property type="match status" value="1"/>
</dbReference>
<dbReference type="SUPFAM" id="SSF48113">
    <property type="entry name" value="Heme-dependent peroxidases"/>
    <property type="match status" value="1"/>
</dbReference>
<organism evidence="5 6">
    <name type="scientific">Engelhardtia mirabilis</name>
    <dbReference type="NCBI Taxonomy" id="2528011"/>
    <lineage>
        <taxon>Bacteria</taxon>
        <taxon>Pseudomonadati</taxon>
        <taxon>Planctomycetota</taxon>
        <taxon>Planctomycetia</taxon>
        <taxon>Planctomycetia incertae sedis</taxon>
        <taxon>Engelhardtia</taxon>
    </lineage>
</organism>
<accession>A0A518BGH8</accession>
<dbReference type="AlphaFoldDB" id="A0A518BGH8"/>
<name>A0A518BGH8_9BACT</name>
<comment type="subcellular location">
    <subcellularLocation>
        <location evidence="1">Secreted</location>
    </subcellularLocation>
</comment>
<dbReference type="GO" id="GO:0004601">
    <property type="term" value="F:peroxidase activity"/>
    <property type="evidence" value="ECO:0007669"/>
    <property type="project" value="UniProtKB-KW"/>
</dbReference>
<dbReference type="GO" id="GO:0005576">
    <property type="term" value="C:extracellular region"/>
    <property type="evidence" value="ECO:0007669"/>
    <property type="project" value="UniProtKB-SubCell"/>
</dbReference>
<dbReference type="InterPro" id="IPR010255">
    <property type="entry name" value="Haem_peroxidase_sf"/>
</dbReference>
<keyword evidence="6" id="KW-1185">Reference proteome</keyword>
<feature type="region of interest" description="Disordered" evidence="4">
    <location>
        <begin position="23"/>
        <end position="49"/>
    </location>
</feature>
<keyword evidence="5" id="KW-0560">Oxidoreductase</keyword>
<dbReference type="Proteomes" id="UP000316921">
    <property type="component" value="Chromosome"/>
</dbReference>
<keyword evidence="3" id="KW-0325">Glycoprotein</keyword>
<proteinExistence type="predicted"/>
<dbReference type="GO" id="GO:0020037">
    <property type="term" value="F:heme binding"/>
    <property type="evidence" value="ECO:0007669"/>
    <property type="project" value="InterPro"/>
</dbReference>
<evidence type="ECO:0000256" key="2">
    <source>
        <dbReference type="ARBA" id="ARBA00022525"/>
    </source>
</evidence>
<protein>
    <submittedName>
        <fullName evidence="5">Peroxidase</fullName>
    </submittedName>
</protein>
<evidence type="ECO:0000313" key="5">
    <source>
        <dbReference type="EMBL" id="QDU66098.1"/>
    </source>
</evidence>
<keyword evidence="2" id="KW-0964">Secreted</keyword>
<dbReference type="KEGG" id="pbap:Pla133_11640"/>